<dbReference type="RefSeq" id="WP_131853773.1">
    <property type="nucleotide sequence ID" value="NZ_SKFH01000041.1"/>
</dbReference>
<sequence>MEQTDKQVYQWQVKKGSVLLFREEHKIHLGLDTDASASCLLTEADTEDVVSILTALAGAIWKDPDFVKEPYAGRLFRTDDSNGRTYWDLAPSRLSVGFNESEDAVEIDCSGDPVLLLPVNYAVELIQVLTHYQKQFGA</sequence>
<dbReference type="EMBL" id="SKFH01000041">
    <property type="protein sequence ID" value="TCZ66927.1"/>
    <property type="molecule type" value="Genomic_DNA"/>
</dbReference>
<reference evidence="1 2" key="1">
    <citation type="submission" date="2019-03" db="EMBL/GenBank/DDBJ databases">
        <authorList>
            <person name="Kim M.K.M."/>
        </authorList>
    </citation>
    <scope>NUCLEOTIDE SEQUENCE [LARGE SCALE GENOMIC DNA]</scope>
    <source>
        <strain evidence="1 2">17J68-15</strain>
    </source>
</reference>
<organism evidence="1 2">
    <name type="scientific">Flaviaesturariibacter aridisoli</name>
    <dbReference type="NCBI Taxonomy" id="2545761"/>
    <lineage>
        <taxon>Bacteria</taxon>
        <taxon>Pseudomonadati</taxon>
        <taxon>Bacteroidota</taxon>
        <taxon>Chitinophagia</taxon>
        <taxon>Chitinophagales</taxon>
        <taxon>Chitinophagaceae</taxon>
        <taxon>Flaviaestuariibacter</taxon>
    </lineage>
</organism>
<name>A0A4R4DUW6_9BACT</name>
<dbReference type="Proteomes" id="UP000295164">
    <property type="component" value="Unassembled WGS sequence"/>
</dbReference>
<accession>A0A4R4DUW6</accession>
<protein>
    <submittedName>
        <fullName evidence="1">Uncharacterized protein</fullName>
    </submittedName>
</protein>
<evidence type="ECO:0000313" key="2">
    <source>
        <dbReference type="Proteomes" id="UP000295164"/>
    </source>
</evidence>
<evidence type="ECO:0000313" key="1">
    <source>
        <dbReference type="EMBL" id="TCZ66927.1"/>
    </source>
</evidence>
<keyword evidence="2" id="KW-1185">Reference proteome</keyword>
<comment type="caution">
    <text evidence="1">The sequence shown here is derived from an EMBL/GenBank/DDBJ whole genome shotgun (WGS) entry which is preliminary data.</text>
</comment>
<gene>
    <name evidence="1" type="ORF">E0486_16400</name>
</gene>
<proteinExistence type="predicted"/>
<dbReference type="AlphaFoldDB" id="A0A4R4DUW6"/>
<dbReference type="OrthoDB" id="1274693at2"/>